<reference evidence="1 2" key="2">
    <citation type="journal article" date="2013" name="PLoS ONE">
        <title>Whole genome mapping and re-organization of the nuclear and mitochondrial genomes of Babesia microti isolates.</title>
        <authorList>
            <person name="Cornillot E."/>
            <person name="Dassouli A."/>
            <person name="Garg A."/>
            <person name="Pachikara N."/>
            <person name="Randazzo S."/>
            <person name="Depoix D."/>
            <person name="Carcy B."/>
            <person name="Delbecq S."/>
            <person name="Frutos R."/>
            <person name="Silva J.C."/>
            <person name="Sutton R."/>
            <person name="Krause P.J."/>
            <person name="Mamoun C.B."/>
        </authorList>
    </citation>
    <scope>NUCLEOTIDE SEQUENCE [LARGE SCALE GENOMIC DNA]</scope>
    <source>
        <strain evidence="1 2">RI</strain>
    </source>
</reference>
<sequence>MTSGIGEFAQYDTTSLVSREILKVFTHGLLDDSYSSTTTLPLLKRRITQLEGISTEIQLLFKKQLEDKLSSISTICKCNSTTQHFSSAPQLFYLSFLQKLNNAANSFAEYQSIQAYISNAELVNHISNGSSAYGFNLAMQYKHNDGVLGQKSRERITFEFNNFICKQDEICKYLTEYHNSKLNAELSYIFVQKNGSWVVTNNAKRLNQFIASCLLSSMDYAIAKRIDIAIKPYLYDKIQITTLENPLKNITISASQSLLALCRSLTFLTDLHLQIKNLDTYILNCESYVSNRLMKWLNSLIISLTWDTKGMYDIVHMGLLTFYFVQLRSFLLPELASTVKHILGGILVIVNIGDGGNSHEEWRNKLRVGSEYQVNPYKGWIPGKPFKGIHIPLTATALELSNIAISLMQLFDSVD</sequence>
<dbReference type="RefSeq" id="XP_012650555.1">
    <property type="nucleotide sequence ID" value="XM_012795101.1"/>
</dbReference>
<dbReference type="VEuPathDB" id="PiroplasmaDB:BmR1_04g09910"/>
<protein>
    <submittedName>
        <fullName evidence="1">Uncharacterized protein</fullName>
    </submittedName>
</protein>
<evidence type="ECO:0000313" key="2">
    <source>
        <dbReference type="Proteomes" id="UP000002899"/>
    </source>
</evidence>
<organism evidence="1 2">
    <name type="scientific">Babesia microti (strain RI)</name>
    <dbReference type="NCBI Taxonomy" id="1133968"/>
    <lineage>
        <taxon>Eukaryota</taxon>
        <taxon>Sar</taxon>
        <taxon>Alveolata</taxon>
        <taxon>Apicomplexa</taxon>
        <taxon>Aconoidasida</taxon>
        <taxon>Piroplasmida</taxon>
        <taxon>Babesiidae</taxon>
        <taxon>Babesia</taxon>
    </lineage>
</organism>
<gene>
    <name evidence="1" type="ORF">BmR1_04g09910</name>
</gene>
<dbReference type="KEGG" id="bmic:BmR1_04g09910"/>
<name>I7IHP0_BABMR</name>
<proteinExistence type="predicted"/>
<dbReference type="Proteomes" id="UP000002899">
    <property type="component" value="Chromosome IV"/>
</dbReference>
<evidence type="ECO:0000313" key="1">
    <source>
        <dbReference type="EMBL" id="CCF76147.1"/>
    </source>
</evidence>
<dbReference type="AlphaFoldDB" id="I7IHP0"/>
<dbReference type="GeneID" id="24426604"/>
<dbReference type="EMBL" id="LN871599">
    <property type="protein sequence ID" value="CCF76147.1"/>
    <property type="molecule type" value="Genomic_DNA"/>
</dbReference>
<reference evidence="1 2" key="1">
    <citation type="journal article" date="2012" name="Nucleic Acids Res.">
        <title>Sequencing of the smallest Apicomplexan genome from the human pathogen Babesia microti.</title>
        <authorList>
            <person name="Cornillot E."/>
            <person name="Hadj-Kaddour K."/>
            <person name="Dassouli A."/>
            <person name="Noel B."/>
            <person name="Ranwez V."/>
            <person name="Vacherie B."/>
            <person name="Augagneur Y."/>
            <person name="Bres V."/>
            <person name="Duclos A."/>
            <person name="Randazzo S."/>
            <person name="Carcy B."/>
            <person name="Debierre-Grockiego F."/>
            <person name="Delbecq S."/>
            <person name="Moubri-Menage K."/>
            <person name="Shams-Eldin H."/>
            <person name="Usmani-Brown S."/>
            <person name="Bringaud F."/>
            <person name="Wincker P."/>
            <person name="Vivares C.P."/>
            <person name="Schwarz R.T."/>
            <person name="Schetters T.P."/>
            <person name="Krause P.J."/>
            <person name="Gorenflot A."/>
            <person name="Berry V."/>
            <person name="Barbe V."/>
            <person name="Ben Mamoun C."/>
        </authorList>
    </citation>
    <scope>NUCLEOTIDE SEQUENCE [LARGE SCALE GENOMIC DNA]</scope>
    <source>
        <strain evidence="1 2">RI</strain>
    </source>
</reference>
<keyword evidence="2" id="KW-1185">Reference proteome</keyword>
<accession>I7IHP0</accession>
<reference evidence="1 2" key="3">
    <citation type="journal article" date="2016" name="Sci. Rep.">
        <title>Genome-wide diversity and gene expression profiling of Babesia microti isolates identify polymorphic genes that mediate host-pathogen interactions.</title>
        <authorList>
            <person name="Silva J.C."/>
            <person name="Cornillot E."/>
            <person name="McCracken C."/>
            <person name="Usmani-Brown S."/>
            <person name="Dwivedi A."/>
            <person name="Ifeonu O.O."/>
            <person name="Crabtree J."/>
            <person name="Gotia H.T."/>
            <person name="Virji A.Z."/>
            <person name="Reynes C."/>
            <person name="Colinge J."/>
            <person name="Kumar V."/>
            <person name="Lawres L."/>
            <person name="Pazzi J.E."/>
            <person name="Pablo J.V."/>
            <person name="Hung C."/>
            <person name="Brancato J."/>
            <person name="Kumari P."/>
            <person name="Orvis J."/>
            <person name="Tretina K."/>
            <person name="Chibucos M."/>
            <person name="Ott S."/>
            <person name="Sadzewicz L."/>
            <person name="Sengamalay N."/>
            <person name="Shetty A.C."/>
            <person name="Su Q."/>
            <person name="Tallon L."/>
            <person name="Fraser C.M."/>
            <person name="Frutos R."/>
            <person name="Molina D.M."/>
            <person name="Krause P.J."/>
            <person name="Ben Mamoun C."/>
        </authorList>
    </citation>
    <scope>NUCLEOTIDE SEQUENCE [LARGE SCALE GENOMIC DNA]</scope>
    <source>
        <strain evidence="1 2">RI</strain>
    </source>
</reference>